<keyword evidence="4 6" id="KW-0067">ATP-binding</keyword>
<keyword evidence="2" id="KW-0813">Transport</keyword>
<reference evidence="6 7" key="1">
    <citation type="submission" date="2016-10" db="EMBL/GenBank/DDBJ databases">
        <authorList>
            <person name="de Groot N.N."/>
        </authorList>
    </citation>
    <scope>NUCLEOTIDE SEQUENCE [LARGE SCALE GENOMIC DNA]</scope>
    <source>
        <strain evidence="6 7">DSM 21771</strain>
    </source>
</reference>
<dbReference type="SMART" id="SM00382">
    <property type="entry name" value="AAA"/>
    <property type="match status" value="1"/>
</dbReference>
<dbReference type="Pfam" id="PF00005">
    <property type="entry name" value="ABC_tran"/>
    <property type="match status" value="1"/>
</dbReference>
<dbReference type="GO" id="GO:0055085">
    <property type="term" value="P:transmembrane transport"/>
    <property type="evidence" value="ECO:0007669"/>
    <property type="project" value="UniProtKB-ARBA"/>
</dbReference>
<accession>A0A1G8S952</accession>
<dbReference type="EMBL" id="FNEN01000024">
    <property type="protein sequence ID" value="SDJ25758.1"/>
    <property type="molecule type" value="Genomic_DNA"/>
</dbReference>
<keyword evidence="7" id="KW-1185">Reference proteome</keyword>
<dbReference type="InterPro" id="IPR013563">
    <property type="entry name" value="Oligopep_ABC_C"/>
</dbReference>
<gene>
    <name evidence="6" type="ORF">SAMN04488123_12418</name>
</gene>
<dbReference type="InterPro" id="IPR017871">
    <property type="entry name" value="ABC_transporter-like_CS"/>
</dbReference>
<dbReference type="OrthoDB" id="9802264at2"/>
<dbReference type="InterPro" id="IPR003593">
    <property type="entry name" value="AAA+_ATPase"/>
</dbReference>
<name>A0A1G8S952_9BACI</name>
<organism evidence="6 7">
    <name type="scientific">Natribacillus halophilus</name>
    <dbReference type="NCBI Taxonomy" id="549003"/>
    <lineage>
        <taxon>Bacteria</taxon>
        <taxon>Bacillati</taxon>
        <taxon>Bacillota</taxon>
        <taxon>Bacilli</taxon>
        <taxon>Bacillales</taxon>
        <taxon>Bacillaceae</taxon>
        <taxon>Natribacillus</taxon>
    </lineage>
</organism>
<evidence type="ECO:0000259" key="5">
    <source>
        <dbReference type="PROSITE" id="PS50893"/>
    </source>
</evidence>
<dbReference type="PROSITE" id="PS50893">
    <property type="entry name" value="ABC_TRANSPORTER_2"/>
    <property type="match status" value="1"/>
</dbReference>
<dbReference type="Proteomes" id="UP000198853">
    <property type="component" value="Unassembled WGS sequence"/>
</dbReference>
<dbReference type="NCBIfam" id="NF008453">
    <property type="entry name" value="PRK11308.1"/>
    <property type="match status" value="1"/>
</dbReference>
<dbReference type="SUPFAM" id="SSF52540">
    <property type="entry name" value="P-loop containing nucleoside triphosphate hydrolases"/>
    <property type="match status" value="1"/>
</dbReference>
<proteinExistence type="inferred from homology"/>
<dbReference type="CDD" id="cd03257">
    <property type="entry name" value="ABC_NikE_OppD_transporters"/>
    <property type="match status" value="1"/>
</dbReference>
<dbReference type="Pfam" id="PF08352">
    <property type="entry name" value="oligo_HPY"/>
    <property type="match status" value="1"/>
</dbReference>
<sequence>MVNNIEVLENEQHEIVPGQENILEMQELKKHFPVKTGVLQRTTGHVKAVDGIDIAVKKGESFGLVGESGCGKSTAGRTAMRLYEPTEGQITFDGEDISRKKEKDLFNLRREMQMIFQDPFSSLNPRKTVGSMLAEPLKVHGLYKNQNERKEKIQEVMGRVGLNPSFTNRYPHEFSGGQRQRIGIARALVLEPKMIIADEPVSALDVSIQSQVLNLLDDLQDEFNLTYLFIAHDLSVVKHFSDRIGVMYLGHMAEIADKTDLYDDPLHPYTQALLSAVPRSHPRERTRERITLTGELPSPANPPSGCVFHTRCPHVMDVCKEIVPQMREVKPNQYVACHLYE</sequence>
<dbReference type="Gene3D" id="3.40.50.300">
    <property type="entry name" value="P-loop containing nucleotide triphosphate hydrolases"/>
    <property type="match status" value="1"/>
</dbReference>
<evidence type="ECO:0000313" key="6">
    <source>
        <dbReference type="EMBL" id="SDJ25758.1"/>
    </source>
</evidence>
<keyword evidence="3" id="KW-0547">Nucleotide-binding</keyword>
<dbReference type="InterPro" id="IPR027417">
    <property type="entry name" value="P-loop_NTPase"/>
</dbReference>
<comment type="similarity">
    <text evidence="1">Belongs to the ABC transporter superfamily.</text>
</comment>
<dbReference type="PANTHER" id="PTHR43776:SF7">
    <property type="entry name" value="D,D-DIPEPTIDE TRANSPORT ATP-BINDING PROTEIN DDPF-RELATED"/>
    <property type="match status" value="1"/>
</dbReference>
<dbReference type="GO" id="GO:0015833">
    <property type="term" value="P:peptide transport"/>
    <property type="evidence" value="ECO:0007669"/>
    <property type="project" value="InterPro"/>
</dbReference>
<dbReference type="GO" id="GO:0005524">
    <property type="term" value="F:ATP binding"/>
    <property type="evidence" value="ECO:0007669"/>
    <property type="project" value="UniProtKB-KW"/>
</dbReference>
<evidence type="ECO:0000313" key="7">
    <source>
        <dbReference type="Proteomes" id="UP000198853"/>
    </source>
</evidence>
<dbReference type="AlphaFoldDB" id="A0A1G8S952"/>
<dbReference type="NCBIfam" id="TIGR01727">
    <property type="entry name" value="oligo_HPY"/>
    <property type="match status" value="1"/>
</dbReference>
<protein>
    <submittedName>
        <fullName evidence="6">Peptide/nickel transport system ATP-binding protein</fullName>
    </submittedName>
</protein>
<feature type="domain" description="ABC transporter" evidence="5">
    <location>
        <begin position="34"/>
        <end position="274"/>
    </location>
</feature>
<dbReference type="GO" id="GO:0016887">
    <property type="term" value="F:ATP hydrolysis activity"/>
    <property type="evidence" value="ECO:0007669"/>
    <property type="project" value="InterPro"/>
</dbReference>
<dbReference type="InterPro" id="IPR050319">
    <property type="entry name" value="ABC_transp_ATP-bind"/>
</dbReference>
<dbReference type="RefSeq" id="WP_090399959.1">
    <property type="nucleotide sequence ID" value="NZ_FNEN01000024.1"/>
</dbReference>
<dbReference type="PROSITE" id="PS00211">
    <property type="entry name" value="ABC_TRANSPORTER_1"/>
    <property type="match status" value="1"/>
</dbReference>
<dbReference type="InterPro" id="IPR003439">
    <property type="entry name" value="ABC_transporter-like_ATP-bd"/>
</dbReference>
<dbReference type="FunFam" id="3.40.50.300:FF:000016">
    <property type="entry name" value="Oligopeptide ABC transporter ATP-binding component"/>
    <property type="match status" value="1"/>
</dbReference>
<dbReference type="PANTHER" id="PTHR43776">
    <property type="entry name" value="TRANSPORT ATP-BINDING PROTEIN"/>
    <property type="match status" value="1"/>
</dbReference>
<evidence type="ECO:0000256" key="1">
    <source>
        <dbReference type="ARBA" id="ARBA00005417"/>
    </source>
</evidence>
<evidence type="ECO:0000256" key="2">
    <source>
        <dbReference type="ARBA" id="ARBA00022448"/>
    </source>
</evidence>
<evidence type="ECO:0000256" key="4">
    <source>
        <dbReference type="ARBA" id="ARBA00022840"/>
    </source>
</evidence>
<evidence type="ECO:0000256" key="3">
    <source>
        <dbReference type="ARBA" id="ARBA00022741"/>
    </source>
</evidence>